<dbReference type="InterPro" id="IPR036628">
    <property type="entry name" value="Clp_N_dom_sf"/>
</dbReference>
<dbReference type="SUPFAM" id="SSF52540">
    <property type="entry name" value="P-loop containing nucleoside triphosphate hydrolases"/>
    <property type="match status" value="2"/>
</dbReference>
<organism evidence="13 14">
    <name type="scientific">Nocardioides nanhaiensis</name>
    <dbReference type="NCBI Taxonomy" id="1476871"/>
    <lineage>
        <taxon>Bacteria</taxon>
        <taxon>Bacillati</taxon>
        <taxon>Actinomycetota</taxon>
        <taxon>Actinomycetes</taxon>
        <taxon>Propionibacteriales</taxon>
        <taxon>Nocardioidaceae</taxon>
        <taxon>Nocardioides</taxon>
    </lineage>
</organism>
<dbReference type="CDD" id="cd00009">
    <property type="entry name" value="AAA"/>
    <property type="match status" value="1"/>
</dbReference>
<evidence type="ECO:0000313" key="14">
    <source>
        <dbReference type="Proteomes" id="UP001500621"/>
    </source>
</evidence>
<evidence type="ECO:0000256" key="4">
    <source>
        <dbReference type="ARBA" id="ARBA00022840"/>
    </source>
</evidence>
<dbReference type="InterPro" id="IPR003959">
    <property type="entry name" value="ATPase_AAA_core"/>
</dbReference>
<evidence type="ECO:0000256" key="3">
    <source>
        <dbReference type="ARBA" id="ARBA00022741"/>
    </source>
</evidence>
<feature type="domain" description="Clp R" evidence="12">
    <location>
        <begin position="6"/>
        <end position="150"/>
    </location>
</feature>
<dbReference type="Gene3D" id="3.40.50.300">
    <property type="entry name" value="P-loop containing nucleotide triphosphate hydrolases"/>
    <property type="match status" value="3"/>
</dbReference>
<sequence>MSQFGADKFTTRSREAIEAAQLAATTGGHPHTEPVHLLAALLREPEGTARTMVAKAGVDAGAVAAAAEQALAALPRASGSTVQQPAGSASLTRVLAGALDLAGSMKDEYVATEHLLIALAGTESSAQRLLTEAGLTEAGLREGLTAVRGNRRVTSQDAESTYEALEKYSVDLTRAAEEGKLDPVIGRDAEIRRVVQVLSRRTKNNPVLIGEPGVGKTAVVEGLAQRVVDGDVPDSLKGRRVLSLDLAAMVAGAKYRGEFEERLKAVLEEIKDAGGQVVTFIDELHTVVGAGAGGDSAMDAGNMLKPMLARGELHMIGATTLDEYRERIEKDPALERRFQQVLVGEPSVEDTIQILRGIREKYEAHHKVRITDAALVAAATLSDRYITGRQLPDKAIDLVDESASRLKMEIESSPEEIDVLRRVVDRLKMEEFALEKETDDASVERLAVLRADLADREEELRALEARWEQEKASREGEGELRAQLDQLRIEAERLQREGDLGAASEILYGRIPALEQQIAAAEEAESVASADVDPLVGDSVGAEQIAEVVEAWTGIPTGRMLEGETAKLLRMEEVVGERLVGQADAVRAVSDAVRRSRAGIADPNRPTGSFLFLGPTGTGKTELAKSLADFLFDDERAIVRIDMSEYSEKHAVARLVGAPPGYVGYDEGGQLTEAVRRRPYSVVLLDEVEKAHPEVFDILLQVLDDGRLTDGQGRTVDFRNTILILTSNLGSGFLVDPLLDPEKKRESVMATVRAAFKPEFLNRLDEIVLFEALTLADLTRIVDLQLALLEQRLAVRRISIEVDDAARTWLAETGYDPAYGARPLRRLIQSAIGDPLARMLIGGEVVDGGAVRVEAAEGGGLALRV</sequence>
<dbReference type="RefSeq" id="WP_345262383.1">
    <property type="nucleotide sequence ID" value="NZ_BAABIM010000001.1"/>
</dbReference>
<comment type="similarity">
    <text evidence="1 10">Belongs to the ClpA/ClpB family.</text>
</comment>
<gene>
    <name evidence="11 13" type="primary">clpB</name>
    <name evidence="13" type="ORF">GCM10023226_04090</name>
</gene>
<dbReference type="InterPro" id="IPR041546">
    <property type="entry name" value="ClpA/ClpB_AAA_lid"/>
</dbReference>
<dbReference type="Pfam" id="PF00004">
    <property type="entry name" value="AAA"/>
    <property type="match status" value="1"/>
</dbReference>
<evidence type="ECO:0000256" key="11">
    <source>
        <dbReference type="RuleBase" id="RU362034"/>
    </source>
</evidence>
<dbReference type="SMART" id="SM01086">
    <property type="entry name" value="ClpB_D2-small"/>
    <property type="match status" value="1"/>
</dbReference>
<dbReference type="Pfam" id="PF02861">
    <property type="entry name" value="Clp_N"/>
    <property type="match status" value="1"/>
</dbReference>
<keyword evidence="11" id="KW-0963">Cytoplasm</keyword>
<evidence type="ECO:0000256" key="2">
    <source>
        <dbReference type="ARBA" id="ARBA00022737"/>
    </source>
</evidence>
<dbReference type="InterPro" id="IPR050130">
    <property type="entry name" value="ClpA_ClpB"/>
</dbReference>
<dbReference type="Gene3D" id="1.10.8.60">
    <property type="match status" value="1"/>
</dbReference>
<dbReference type="CDD" id="cd19499">
    <property type="entry name" value="RecA-like_ClpB_Hsp104-like"/>
    <property type="match status" value="1"/>
</dbReference>
<keyword evidence="5 11" id="KW-0346">Stress response</keyword>
<evidence type="ECO:0000256" key="6">
    <source>
        <dbReference type="ARBA" id="ARBA00023054"/>
    </source>
</evidence>
<keyword evidence="6 11" id="KW-0175">Coiled coil</keyword>
<protein>
    <recommendedName>
        <fullName evidence="11">Chaperone protein ClpB</fullName>
    </recommendedName>
</protein>
<keyword evidence="2 9" id="KW-0677">Repeat</keyword>
<evidence type="ECO:0000256" key="9">
    <source>
        <dbReference type="PROSITE-ProRule" id="PRU01251"/>
    </source>
</evidence>
<dbReference type="InterPro" id="IPR004176">
    <property type="entry name" value="Clp_R_N"/>
</dbReference>
<keyword evidence="7 10" id="KW-0143">Chaperone</keyword>
<comment type="subunit">
    <text evidence="8">Homohexamer. The oligomerization is ATP-dependent.</text>
</comment>
<dbReference type="SUPFAM" id="SSF81923">
    <property type="entry name" value="Double Clp-N motif"/>
    <property type="match status" value="1"/>
</dbReference>
<reference evidence="14" key="1">
    <citation type="journal article" date="2019" name="Int. J. Syst. Evol. Microbiol.">
        <title>The Global Catalogue of Microorganisms (GCM) 10K type strain sequencing project: providing services to taxonomists for standard genome sequencing and annotation.</title>
        <authorList>
            <consortium name="The Broad Institute Genomics Platform"/>
            <consortium name="The Broad Institute Genome Sequencing Center for Infectious Disease"/>
            <person name="Wu L."/>
            <person name="Ma J."/>
        </authorList>
    </citation>
    <scope>NUCLEOTIDE SEQUENCE [LARGE SCALE GENOMIC DNA]</scope>
    <source>
        <strain evidence="14">JCM 18127</strain>
    </source>
</reference>
<dbReference type="InterPro" id="IPR001270">
    <property type="entry name" value="ClpA/B"/>
</dbReference>
<dbReference type="PANTHER" id="PTHR11638">
    <property type="entry name" value="ATP-DEPENDENT CLP PROTEASE"/>
    <property type="match status" value="1"/>
</dbReference>
<dbReference type="InterPro" id="IPR018368">
    <property type="entry name" value="ClpA/B_CS1"/>
</dbReference>
<dbReference type="PRINTS" id="PR00300">
    <property type="entry name" value="CLPPROTEASEA"/>
</dbReference>
<dbReference type="InterPro" id="IPR028299">
    <property type="entry name" value="ClpA/B_CS2"/>
</dbReference>
<proteinExistence type="inferred from homology"/>
<dbReference type="PANTHER" id="PTHR11638:SF18">
    <property type="entry name" value="HEAT SHOCK PROTEIN 104"/>
    <property type="match status" value="1"/>
</dbReference>
<keyword evidence="4 10" id="KW-0067">ATP-binding</keyword>
<feature type="coiled-coil region" evidence="11">
    <location>
        <begin position="446"/>
        <end position="497"/>
    </location>
</feature>
<evidence type="ECO:0000256" key="5">
    <source>
        <dbReference type="ARBA" id="ARBA00023016"/>
    </source>
</evidence>
<evidence type="ECO:0000256" key="1">
    <source>
        <dbReference type="ARBA" id="ARBA00008675"/>
    </source>
</evidence>
<accession>A0ABP8VSQ3</accession>
<comment type="caution">
    <text evidence="13">The sequence shown here is derived from an EMBL/GenBank/DDBJ whole genome shotgun (WGS) entry which is preliminary data.</text>
</comment>
<keyword evidence="14" id="KW-1185">Reference proteome</keyword>
<dbReference type="NCBIfam" id="TIGR03346">
    <property type="entry name" value="chaperone_ClpB"/>
    <property type="match status" value="1"/>
</dbReference>
<keyword evidence="3 10" id="KW-0547">Nucleotide-binding</keyword>
<dbReference type="SMART" id="SM00382">
    <property type="entry name" value="AAA"/>
    <property type="match status" value="2"/>
</dbReference>
<dbReference type="Pfam" id="PF07724">
    <property type="entry name" value="AAA_2"/>
    <property type="match status" value="1"/>
</dbReference>
<dbReference type="InterPro" id="IPR017730">
    <property type="entry name" value="Chaperonin_ClpB"/>
</dbReference>
<dbReference type="Pfam" id="PF10431">
    <property type="entry name" value="ClpB_D2-small"/>
    <property type="match status" value="1"/>
</dbReference>
<name>A0ABP8VSQ3_9ACTN</name>
<dbReference type="Proteomes" id="UP001500621">
    <property type="component" value="Unassembled WGS sequence"/>
</dbReference>
<evidence type="ECO:0000259" key="12">
    <source>
        <dbReference type="PROSITE" id="PS51903"/>
    </source>
</evidence>
<evidence type="ECO:0000313" key="13">
    <source>
        <dbReference type="EMBL" id="GAA4670677.1"/>
    </source>
</evidence>
<comment type="subcellular location">
    <subcellularLocation>
        <location evidence="11">Cytoplasm</location>
    </subcellularLocation>
</comment>
<dbReference type="Gene3D" id="1.10.1780.10">
    <property type="entry name" value="Clp, N-terminal domain"/>
    <property type="match status" value="1"/>
</dbReference>
<comment type="subunit">
    <text evidence="11">Homohexamer; The oligomerization is ATP-dependent.</text>
</comment>
<dbReference type="InterPro" id="IPR003593">
    <property type="entry name" value="AAA+_ATPase"/>
</dbReference>
<dbReference type="PROSITE" id="PS51903">
    <property type="entry name" value="CLP_R"/>
    <property type="match status" value="1"/>
</dbReference>
<evidence type="ECO:0000256" key="7">
    <source>
        <dbReference type="ARBA" id="ARBA00023186"/>
    </source>
</evidence>
<evidence type="ECO:0000256" key="8">
    <source>
        <dbReference type="ARBA" id="ARBA00026057"/>
    </source>
</evidence>
<dbReference type="Pfam" id="PF17871">
    <property type="entry name" value="AAA_lid_9"/>
    <property type="match status" value="1"/>
</dbReference>
<evidence type="ECO:0000256" key="10">
    <source>
        <dbReference type="RuleBase" id="RU004432"/>
    </source>
</evidence>
<dbReference type="InterPro" id="IPR019489">
    <property type="entry name" value="Clp_ATPase_C"/>
</dbReference>
<dbReference type="PROSITE" id="PS00870">
    <property type="entry name" value="CLPAB_1"/>
    <property type="match status" value="1"/>
</dbReference>
<dbReference type="EMBL" id="BAABIM010000001">
    <property type="protein sequence ID" value="GAA4670677.1"/>
    <property type="molecule type" value="Genomic_DNA"/>
</dbReference>
<comment type="function">
    <text evidence="11">Part of a stress-induced multi-chaperone system, it is involved in the recovery of the cell from heat-induced damage, in cooperation with DnaK, DnaJ and GrpE.</text>
</comment>
<dbReference type="PROSITE" id="PS00871">
    <property type="entry name" value="CLPAB_2"/>
    <property type="match status" value="1"/>
</dbReference>
<dbReference type="InterPro" id="IPR027417">
    <property type="entry name" value="P-loop_NTPase"/>
</dbReference>